<dbReference type="Proteomes" id="UP000191672">
    <property type="component" value="Unassembled WGS sequence"/>
</dbReference>
<organism evidence="1 2">
    <name type="scientific">Penicillium antarcticum</name>
    <dbReference type="NCBI Taxonomy" id="416450"/>
    <lineage>
        <taxon>Eukaryota</taxon>
        <taxon>Fungi</taxon>
        <taxon>Dikarya</taxon>
        <taxon>Ascomycota</taxon>
        <taxon>Pezizomycotina</taxon>
        <taxon>Eurotiomycetes</taxon>
        <taxon>Eurotiomycetidae</taxon>
        <taxon>Eurotiales</taxon>
        <taxon>Aspergillaceae</taxon>
        <taxon>Penicillium</taxon>
    </lineage>
</organism>
<keyword evidence="2" id="KW-1185">Reference proteome</keyword>
<evidence type="ECO:0000313" key="2">
    <source>
        <dbReference type="Proteomes" id="UP000191672"/>
    </source>
</evidence>
<name>A0A1V6QA30_9EURO</name>
<dbReference type="EMBL" id="MDYN01000009">
    <property type="protein sequence ID" value="OQD85832.1"/>
    <property type="molecule type" value="Genomic_DNA"/>
</dbReference>
<evidence type="ECO:0000313" key="1">
    <source>
        <dbReference type="EMBL" id="OQD85832.1"/>
    </source>
</evidence>
<accession>A0A1V6QA30</accession>
<comment type="caution">
    <text evidence="1">The sequence shown here is derived from an EMBL/GenBank/DDBJ whole genome shotgun (WGS) entry which is preliminary data.</text>
</comment>
<gene>
    <name evidence="1" type="ORF">PENANT_c009G04047</name>
</gene>
<reference evidence="2" key="1">
    <citation type="journal article" date="2017" name="Nat. Microbiol.">
        <title>Global analysis of biosynthetic gene clusters reveals vast potential of secondary metabolite production in Penicillium species.</title>
        <authorList>
            <person name="Nielsen J.C."/>
            <person name="Grijseels S."/>
            <person name="Prigent S."/>
            <person name="Ji B."/>
            <person name="Dainat J."/>
            <person name="Nielsen K.F."/>
            <person name="Frisvad J.C."/>
            <person name="Workman M."/>
            <person name="Nielsen J."/>
        </authorList>
    </citation>
    <scope>NUCLEOTIDE SEQUENCE [LARGE SCALE GENOMIC DNA]</scope>
    <source>
        <strain evidence="2">IBT 31811</strain>
    </source>
</reference>
<sequence length="53" mass="5795">MSEIVRVDSSALRAYAIPDAGSNFRMIARTDEVLVNFFPNGFSGWDDTGIGEV</sequence>
<proteinExistence type="predicted"/>
<protein>
    <submittedName>
        <fullName evidence="1">Uncharacterized protein</fullName>
    </submittedName>
</protein>
<dbReference type="AlphaFoldDB" id="A0A1V6QA30"/>